<keyword evidence="2" id="KW-0238">DNA-binding</keyword>
<dbReference type="PROSITE" id="PS01117">
    <property type="entry name" value="HTH_MARR_1"/>
    <property type="match status" value="1"/>
</dbReference>
<dbReference type="SMART" id="SM00347">
    <property type="entry name" value="HTH_MARR"/>
    <property type="match status" value="1"/>
</dbReference>
<dbReference type="PROSITE" id="PS50995">
    <property type="entry name" value="HTH_MARR_2"/>
    <property type="match status" value="1"/>
</dbReference>
<dbReference type="SUPFAM" id="SSF46785">
    <property type="entry name" value="Winged helix' DNA-binding domain"/>
    <property type="match status" value="1"/>
</dbReference>
<dbReference type="InterPro" id="IPR036390">
    <property type="entry name" value="WH_DNA-bd_sf"/>
</dbReference>
<dbReference type="GO" id="GO:0006950">
    <property type="term" value="P:response to stress"/>
    <property type="evidence" value="ECO:0007669"/>
    <property type="project" value="TreeGrafter"/>
</dbReference>
<evidence type="ECO:0000256" key="2">
    <source>
        <dbReference type="ARBA" id="ARBA00023125"/>
    </source>
</evidence>
<keyword evidence="1" id="KW-0805">Transcription regulation</keyword>
<evidence type="ECO:0000313" key="5">
    <source>
        <dbReference type="EMBL" id="QDZ08272.1"/>
    </source>
</evidence>
<dbReference type="AlphaFoldDB" id="A0A5B8LL13"/>
<dbReference type="PANTHER" id="PTHR33164:SF57">
    <property type="entry name" value="MARR-FAMILY TRANSCRIPTIONAL REGULATOR"/>
    <property type="match status" value="1"/>
</dbReference>
<dbReference type="Pfam" id="PF12802">
    <property type="entry name" value="MarR_2"/>
    <property type="match status" value="1"/>
</dbReference>
<feature type="domain" description="HTH marR-type" evidence="4">
    <location>
        <begin position="15"/>
        <end position="149"/>
    </location>
</feature>
<evidence type="ECO:0000313" key="6">
    <source>
        <dbReference type="Proteomes" id="UP000315673"/>
    </source>
</evidence>
<evidence type="ECO:0000256" key="3">
    <source>
        <dbReference type="ARBA" id="ARBA00023163"/>
    </source>
</evidence>
<dbReference type="Gene3D" id="1.10.10.10">
    <property type="entry name" value="Winged helix-like DNA-binding domain superfamily/Winged helix DNA-binding domain"/>
    <property type="match status" value="1"/>
</dbReference>
<dbReference type="InterPro" id="IPR023187">
    <property type="entry name" value="Tscrpt_reg_MarR-type_CS"/>
</dbReference>
<dbReference type="InterPro" id="IPR039422">
    <property type="entry name" value="MarR/SlyA-like"/>
</dbReference>
<keyword evidence="6" id="KW-1185">Reference proteome</keyword>
<dbReference type="Proteomes" id="UP000315673">
    <property type="component" value="Chromosome"/>
</dbReference>
<name>A0A5B8LL13_9SPHN</name>
<dbReference type="InterPro" id="IPR036388">
    <property type="entry name" value="WH-like_DNA-bd_sf"/>
</dbReference>
<evidence type="ECO:0000256" key="1">
    <source>
        <dbReference type="ARBA" id="ARBA00023015"/>
    </source>
</evidence>
<accession>A0A5B8LL13</accession>
<dbReference type="PANTHER" id="PTHR33164">
    <property type="entry name" value="TRANSCRIPTIONAL REGULATOR, MARR FAMILY"/>
    <property type="match status" value="1"/>
</dbReference>
<dbReference type="InterPro" id="IPR000835">
    <property type="entry name" value="HTH_MarR-typ"/>
</dbReference>
<dbReference type="EMBL" id="CP042306">
    <property type="protein sequence ID" value="QDZ08272.1"/>
    <property type="molecule type" value="Genomic_DNA"/>
</dbReference>
<dbReference type="OrthoDB" id="7063965at2"/>
<sequence>MVSALASVATDDHARLRLWLRLLRTTRAIERQLRERLADAFDTTLPRFDVMAALDRAPEGMMMGELSRFLLVSNGNVTGIVERLVSDGLIARGHRDGDRRAAIVRLTPAGRTQFATMAAAHARWIDELLAPIDPATAQDITATLTAFRSQWEKEA</sequence>
<proteinExistence type="predicted"/>
<organism evidence="5 6">
    <name type="scientific">Sphingomonas panacisoli</name>
    <dbReference type="NCBI Taxonomy" id="1813879"/>
    <lineage>
        <taxon>Bacteria</taxon>
        <taxon>Pseudomonadati</taxon>
        <taxon>Pseudomonadota</taxon>
        <taxon>Alphaproteobacteria</taxon>
        <taxon>Sphingomonadales</taxon>
        <taxon>Sphingomonadaceae</taxon>
        <taxon>Sphingomonas</taxon>
    </lineage>
</organism>
<dbReference type="KEGG" id="spai:FPZ24_12960"/>
<reference evidence="5 6" key="1">
    <citation type="submission" date="2019-07" db="EMBL/GenBank/DDBJ databases">
        <title>Full genome sequence of Sphingomonas sp. 4R-6-7(HKS19).</title>
        <authorList>
            <person name="Im W.-T."/>
        </authorList>
    </citation>
    <scope>NUCLEOTIDE SEQUENCE [LARGE SCALE GENOMIC DNA]</scope>
    <source>
        <strain evidence="5 6">HKS19</strain>
    </source>
</reference>
<dbReference type="GO" id="GO:0003677">
    <property type="term" value="F:DNA binding"/>
    <property type="evidence" value="ECO:0007669"/>
    <property type="project" value="UniProtKB-KW"/>
</dbReference>
<gene>
    <name evidence="5" type="ORF">FPZ24_12960</name>
</gene>
<keyword evidence="3" id="KW-0804">Transcription</keyword>
<protein>
    <submittedName>
        <fullName evidence="5">MarR family transcriptional regulator</fullName>
    </submittedName>
</protein>
<evidence type="ECO:0000259" key="4">
    <source>
        <dbReference type="PROSITE" id="PS50995"/>
    </source>
</evidence>
<dbReference type="GO" id="GO:0003700">
    <property type="term" value="F:DNA-binding transcription factor activity"/>
    <property type="evidence" value="ECO:0007669"/>
    <property type="project" value="InterPro"/>
</dbReference>